<evidence type="ECO:0000313" key="3">
    <source>
        <dbReference type="Proteomes" id="UP000236291"/>
    </source>
</evidence>
<reference evidence="2 3" key="2">
    <citation type="journal article" date="2017" name="Front. Plant Sci.">
        <title>Gene Classification and Mining of Molecular Markers Useful in Red Clover (Trifolium pratense) Breeding.</title>
        <authorList>
            <person name="Istvanek J."/>
            <person name="Dluhosova J."/>
            <person name="Dluhos P."/>
            <person name="Patkova L."/>
            <person name="Nedelnik J."/>
            <person name="Repkova J."/>
        </authorList>
    </citation>
    <scope>NUCLEOTIDE SEQUENCE [LARGE SCALE GENOMIC DNA]</scope>
    <source>
        <strain evidence="3">cv. Tatra</strain>
        <tissue evidence="2">Young leaves</tissue>
    </source>
</reference>
<proteinExistence type="predicted"/>
<feature type="domain" description="Reverse transcriptase" evidence="1">
    <location>
        <begin position="1"/>
        <end position="162"/>
    </location>
</feature>
<dbReference type="AlphaFoldDB" id="A0A2K3LHW3"/>
<dbReference type="PANTHER" id="PTHR33116:SF78">
    <property type="entry name" value="OS12G0587133 PROTEIN"/>
    <property type="match status" value="1"/>
</dbReference>
<dbReference type="STRING" id="57577.A0A2K3LHW3"/>
<gene>
    <name evidence="2" type="ORF">L195_g034097</name>
</gene>
<dbReference type="Pfam" id="PF00078">
    <property type="entry name" value="RVT_1"/>
    <property type="match status" value="1"/>
</dbReference>
<accession>A0A2K3LHW3</accession>
<name>A0A2K3LHW3_TRIPR</name>
<organism evidence="2 3">
    <name type="scientific">Trifolium pratense</name>
    <name type="common">Red clover</name>
    <dbReference type="NCBI Taxonomy" id="57577"/>
    <lineage>
        <taxon>Eukaryota</taxon>
        <taxon>Viridiplantae</taxon>
        <taxon>Streptophyta</taxon>
        <taxon>Embryophyta</taxon>
        <taxon>Tracheophyta</taxon>
        <taxon>Spermatophyta</taxon>
        <taxon>Magnoliopsida</taxon>
        <taxon>eudicotyledons</taxon>
        <taxon>Gunneridae</taxon>
        <taxon>Pentapetalae</taxon>
        <taxon>rosids</taxon>
        <taxon>fabids</taxon>
        <taxon>Fabales</taxon>
        <taxon>Fabaceae</taxon>
        <taxon>Papilionoideae</taxon>
        <taxon>50 kb inversion clade</taxon>
        <taxon>NPAAA clade</taxon>
        <taxon>Hologalegina</taxon>
        <taxon>IRL clade</taxon>
        <taxon>Trifolieae</taxon>
        <taxon>Trifolium</taxon>
    </lineage>
</organism>
<dbReference type="Proteomes" id="UP000236291">
    <property type="component" value="Unassembled WGS sequence"/>
</dbReference>
<protein>
    <submittedName>
        <fullName evidence="2">Ribonuclease H</fullName>
    </submittedName>
</protein>
<evidence type="ECO:0000259" key="1">
    <source>
        <dbReference type="PROSITE" id="PS50878"/>
    </source>
</evidence>
<evidence type="ECO:0000313" key="2">
    <source>
        <dbReference type="EMBL" id="PNX78122.1"/>
    </source>
</evidence>
<comment type="caution">
    <text evidence="2">The sequence shown here is derived from an EMBL/GenBank/DDBJ whole genome shotgun (WGS) entry which is preliminary data.</text>
</comment>
<dbReference type="InterPro" id="IPR000477">
    <property type="entry name" value="RT_dom"/>
</dbReference>
<dbReference type="PROSITE" id="PS50878">
    <property type="entry name" value="RT_POL"/>
    <property type="match status" value="1"/>
</dbReference>
<dbReference type="EMBL" id="ASHM01033519">
    <property type="protein sequence ID" value="PNX78122.1"/>
    <property type="molecule type" value="Genomic_DNA"/>
</dbReference>
<dbReference type="ExpressionAtlas" id="A0A2K3LHW3">
    <property type="expression patterns" value="baseline"/>
</dbReference>
<dbReference type="PANTHER" id="PTHR33116">
    <property type="entry name" value="REVERSE TRANSCRIPTASE ZINC-BINDING DOMAIN-CONTAINING PROTEIN-RELATED-RELATED"/>
    <property type="match status" value="1"/>
</dbReference>
<reference evidence="2 3" key="1">
    <citation type="journal article" date="2014" name="Am. J. Bot.">
        <title>Genome assembly and annotation for red clover (Trifolium pratense; Fabaceae).</title>
        <authorList>
            <person name="Istvanek J."/>
            <person name="Jaros M."/>
            <person name="Krenek A."/>
            <person name="Repkova J."/>
        </authorList>
    </citation>
    <scope>NUCLEOTIDE SEQUENCE [LARGE SCALE GENOMIC DNA]</scope>
    <source>
        <strain evidence="3">cv. Tatra</strain>
        <tissue evidence="2">Young leaves</tissue>
    </source>
</reference>
<sequence length="368" mass="41929">MMRKMDFSEGWLKWMRACICESSMSVLVNGSPTEDFAVHRGLRQGDHLSPFLFLIVAEGVSGMMRKVVEIGRFKGFQVNDRINFQILQFADDTILMGKGVWDNLWTIKVMLRSFELVSGMSINFVKSKLYGLNIDSRLLEVGSTFLSCRFDMLPFKFPGISVGANPRRKETWKPVVEAMSSKLSTWSSRQLSIWGHLTLINSVLASVPLYFFSFFKAPSCVLKLLTRIQRNFLWGGGAEERKALLNKWKWMFLDIEAIWAGLLRFRYSHLPTKILGGAFPRIGTKESIWWKDVMDIGRSSEKNWFKLNVGCGVGDGCVGTDKILNGNGNGVKNYLLMRINSCMNSRIYYKASPFIRIDLIGYPTALEE</sequence>